<dbReference type="InterPro" id="IPR015943">
    <property type="entry name" value="WD40/YVTN_repeat-like_dom_sf"/>
</dbReference>
<dbReference type="PANTHER" id="PTHR44394:SF1">
    <property type="entry name" value="BETA-ALANINE-ACTIVATING ENZYME"/>
    <property type="match status" value="1"/>
</dbReference>
<evidence type="ECO:0008006" key="5">
    <source>
        <dbReference type="Google" id="ProtNLM"/>
    </source>
</evidence>
<feature type="domain" description="Pyrrolo-quinoline quinone repeat" evidence="3">
    <location>
        <begin position="642"/>
        <end position="971"/>
    </location>
</feature>
<dbReference type="RefSeq" id="XP_008868901.1">
    <property type="nucleotide sequence ID" value="XM_008870679.1"/>
</dbReference>
<gene>
    <name evidence="4" type="ORF">H310_05844</name>
</gene>
<dbReference type="EMBL" id="KI913961">
    <property type="protein sequence ID" value="ETW02296.1"/>
    <property type="molecule type" value="Genomic_DNA"/>
</dbReference>
<dbReference type="Gene3D" id="3.30.300.30">
    <property type="match status" value="1"/>
</dbReference>
<dbReference type="InterPro" id="IPR009081">
    <property type="entry name" value="PP-bd_ACP"/>
</dbReference>
<dbReference type="InterPro" id="IPR011047">
    <property type="entry name" value="Quinoprotein_ADH-like_sf"/>
</dbReference>
<dbReference type="InterPro" id="IPR052091">
    <property type="entry name" value="Beta-ala_Activ/Resist"/>
</dbReference>
<dbReference type="SMART" id="SM00564">
    <property type="entry name" value="PQQ"/>
    <property type="match status" value="3"/>
</dbReference>
<dbReference type="SUPFAM" id="SSF50998">
    <property type="entry name" value="Quinoprotein alcohol dehydrogenase-like"/>
    <property type="match status" value="1"/>
</dbReference>
<dbReference type="GO" id="GO:0043041">
    <property type="term" value="P:amino acid activation for nonribosomal peptide biosynthetic process"/>
    <property type="evidence" value="ECO:0007669"/>
    <property type="project" value="TreeGrafter"/>
</dbReference>
<proteinExistence type="predicted"/>
<dbReference type="Gene3D" id="2.130.10.10">
    <property type="entry name" value="YVTN repeat-like/Quinoprotein amine dehydrogenase"/>
    <property type="match status" value="2"/>
</dbReference>
<feature type="domain" description="Carrier" evidence="2">
    <location>
        <begin position="538"/>
        <end position="591"/>
    </location>
</feature>
<dbReference type="SUPFAM" id="SSF56801">
    <property type="entry name" value="Acetyl-CoA synthetase-like"/>
    <property type="match status" value="1"/>
</dbReference>
<dbReference type="Pfam" id="PF00501">
    <property type="entry name" value="AMP-binding"/>
    <property type="match status" value="1"/>
</dbReference>
<dbReference type="InterPro" id="IPR042099">
    <property type="entry name" value="ANL_N_sf"/>
</dbReference>
<dbReference type="GeneID" id="20082894"/>
<accession>A0A024U7A0</accession>
<evidence type="ECO:0000259" key="2">
    <source>
        <dbReference type="Pfam" id="PF00550"/>
    </source>
</evidence>
<evidence type="ECO:0000313" key="4">
    <source>
        <dbReference type="EMBL" id="ETW02296.1"/>
    </source>
</evidence>
<dbReference type="Gene3D" id="1.10.1200.10">
    <property type="entry name" value="ACP-like"/>
    <property type="match status" value="1"/>
</dbReference>
<evidence type="ECO:0000259" key="1">
    <source>
        <dbReference type="Pfam" id="PF00501"/>
    </source>
</evidence>
<dbReference type="InterPro" id="IPR000873">
    <property type="entry name" value="AMP-dep_synth/lig_dom"/>
</dbReference>
<dbReference type="InterPro" id="IPR020845">
    <property type="entry name" value="AMP-binding_CS"/>
</dbReference>
<dbReference type="PROSITE" id="PS00455">
    <property type="entry name" value="AMP_BINDING"/>
    <property type="match status" value="1"/>
</dbReference>
<dbReference type="OrthoDB" id="408177at2759"/>
<protein>
    <recommendedName>
        <fullName evidence="5">Carrier domain-containing protein</fullName>
    </recommendedName>
</protein>
<dbReference type="Gene3D" id="3.40.50.12780">
    <property type="entry name" value="N-terminal domain of ligase-like"/>
    <property type="match status" value="1"/>
</dbReference>
<organism evidence="4">
    <name type="scientific">Aphanomyces invadans</name>
    <dbReference type="NCBI Taxonomy" id="157072"/>
    <lineage>
        <taxon>Eukaryota</taxon>
        <taxon>Sar</taxon>
        <taxon>Stramenopiles</taxon>
        <taxon>Oomycota</taxon>
        <taxon>Saprolegniomycetes</taxon>
        <taxon>Saprolegniales</taxon>
        <taxon>Verrucalvaceae</taxon>
        <taxon>Aphanomyces</taxon>
    </lineage>
</organism>
<dbReference type="PANTHER" id="PTHR44394">
    <property type="entry name" value="BETA-ALANINE-ACTIVATING ENZYME"/>
    <property type="match status" value="1"/>
</dbReference>
<evidence type="ECO:0000259" key="3">
    <source>
        <dbReference type="Pfam" id="PF13570"/>
    </source>
</evidence>
<dbReference type="AlphaFoldDB" id="A0A024U7A0"/>
<dbReference type="InterPro" id="IPR036736">
    <property type="entry name" value="ACP-like_sf"/>
</dbReference>
<reference evidence="4" key="1">
    <citation type="submission" date="2013-12" db="EMBL/GenBank/DDBJ databases">
        <title>The Genome Sequence of Aphanomyces invadans NJM9701.</title>
        <authorList>
            <consortium name="The Broad Institute Genomics Platform"/>
            <person name="Russ C."/>
            <person name="Tyler B."/>
            <person name="van West P."/>
            <person name="Dieguez-Uribeondo J."/>
            <person name="Young S.K."/>
            <person name="Zeng Q."/>
            <person name="Gargeya S."/>
            <person name="Fitzgerald M."/>
            <person name="Abouelleil A."/>
            <person name="Alvarado L."/>
            <person name="Chapman S.B."/>
            <person name="Gainer-Dewar J."/>
            <person name="Goldberg J."/>
            <person name="Griggs A."/>
            <person name="Gujja S."/>
            <person name="Hansen M."/>
            <person name="Howarth C."/>
            <person name="Imamovic A."/>
            <person name="Ireland A."/>
            <person name="Larimer J."/>
            <person name="McCowan C."/>
            <person name="Murphy C."/>
            <person name="Pearson M."/>
            <person name="Poon T.W."/>
            <person name="Priest M."/>
            <person name="Roberts A."/>
            <person name="Saif S."/>
            <person name="Shea T."/>
            <person name="Sykes S."/>
            <person name="Wortman J."/>
            <person name="Nusbaum C."/>
            <person name="Birren B."/>
        </authorList>
    </citation>
    <scope>NUCLEOTIDE SEQUENCE [LARGE SCALE GENOMIC DNA]</scope>
    <source>
        <strain evidence="4">NJM9701</strain>
    </source>
</reference>
<dbReference type="Pfam" id="PF00550">
    <property type="entry name" value="PP-binding"/>
    <property type="match status" value="1"/>
</dbReference>
<dbReference type="InterPro" id="IPR018391">
    <property type="entry name" value="PQQ_b-propeller_rpt"/>
</dbReference>
<feature type="domain" description="AMP-dependent synthetase/ligase" evidence="1">
    <location>
        <begin position="23"/>
        <end position="376"/>
    </location>
</feature>
<dbReference type="InterPro" id="IPR002372">
    <property type="entry name" value="PQQ_rpt_dom"/>
</dbReference>
<name>A0A024U7A0_9STRA</name>
<dbReference type="STRING" id="157072.A0A024U7A0"/>
<dbReference type="InterPro" id="IPR045851">
    <property type="entry name" value="AMP-bd_C_sf"/>
</dbReference>
<dbReference type="VEuPathDB" id="FungiDB:H310_05844"/>
<dbReference type="eggNOG" id="KOG1178">
    <property type="taxonomic scope" value="Eukaryota"/>
</dbReference>
<dbReference type="eggNOG" id="KOG4649">
    <property type="taxonomic scope" value="Eukaryota"/>
</dbReference>
<sequence length="977" mass="106332">MTEGSADPDVATASAFTKEPLRSKVAIEGPDVHVTFGQLGMDIAAMRDILLLEGITCVAIDLPFGVAQVVAMCGAIAAQAVYVPIDETQSVERNTWILQNGCVQAMLCHTDSPTIALIGLVDKVVAALPLHETVLVKGATQPSTTNELLQDPDGMYILFTSGSTGVPKGVVGSRRATKNRLQWMWEAYPFQPDEKVLRSTKLTFVDAIWEILGTLWRGQTLVLLPHATSTPPLIADVAHTMAIIEAFQVTRLTVVPSVLQVLLSVLKTLPSSITTVLVSGETLTGELLGRAMQAAPTTRFINLYGSTEVSGDVTFATFSLATTTSEERELWQCYGVPIGKPIHQAKIKLVPQEGGDNASNQGELWVAGAPLALGYLNPADTRAKFVWDSSGNVWLRTGDVCCWRGNALFYCGRVDSQVKIGGIAIHLEAVEVWRSLAHVQQNVTAASRRAFTHSWQNVLPICLFTASHTRRALEQLFRTHVAVATRVIPIEFADFPYTSSGKICRRQLRDRLNEVNSSAASVPPQDVVDSILMARVESVLSKHVDLDALTLAELGGNSLVATMVQHDLRMQCGVELQLADIVQKTVGELRAMVPRKCRHNERQRPLSEQPSDVGDTTHKRLKRVKVVATRWDVYVAWSVEVKKCIDATPLVIATPRPMVVVGSHDHHVTCVDISPPHDILWQTELPDRIESSCVALDDRIYVGCYDGHLYCLRSMDGKVLWSFATADQVKCTPLVVASKRVVVCGSHDHHVYGLDVHSGVCVFKLPFQNGIYSTPAFANDMLFCASIGGDLRAYEWSSLQAAPGHDPPPPIWTRQFQAPVFAKLVATEGDVLVVACADSCVYGISSLTGATAWTARTTKPIFSTPCVVPQSSPPRIVFGSHDGILRCVDLTNGKVLASVNLDDAIFASPTMLSRGEHCGVCTTTGMFYVWDTTSPTWQSRVALGGHAFSSPVLHCDAVYVGTRANHLVCLRNRLDGK</sequence>
<dbReference type="Pfam" id="PF13570">
    <property type="entry name" value="Beta-prop_ACSF4"/>
    <property type="match status" value="1"/>
</dbReference>